<dbReference type="AlphaFoldDB" id="A0A4Y2M0T3"/>
<keyword evidence="3" id="KW-1185">Reference proteome</keyword>
<dbReference type="Proteomes" id="UP000499080">
    <property type="component" value="Unassembled WGS sequence"/>
</dbReference>
<dbReference type="OrthoDB" id="6431813at2759"/>
<evidence type="ECO:0000313" key="3">
    <source>
        <dbReference type="Proteomes" id="UP000499080"/>
    </source>
</evidence>
<organism evidence="2 3">
    <name type="scientific">Araneus ventricosus</name>
    <name type="common">Orbweaver spider</name>
    <name type="synonym">Epeira ventricosa</name>
    <dbReference type="NCBI Taxonomy" id="182803"/>
    <lineage>
        <taxon>Eukaryota</taxon>
        <taxon>Metazoa</taxon>
        <taxon>Ecdysozoa</taxon>
        <taxon>Arthropoda</taxon>
        <taxon>Chelicerata</taxon>
        <taxon>Arachnida</taxon>
        <taxon>Araneae</taxon>
        <taxon>Araneomorphae</taxon>
        <taxon>Entelegynae</taxon>
        <taxon>Araneoidea</taxon>
        <taxon>Araneidae</taxon>
        <taxon>Araneus</taxon>
    </lineage>
</organism>
<reference evidence="2 3" key="1">
    <citation type="journal article" date="2019" name="Sci. Rep.">
        <title>Orb-weaving spider Araneus ventricosus genome elucidates the spidroin gene catalogue.</title>
        <authorList>
            <person name="Kono N."/>
            <person name="Nakamura H."/>
            <person name="Ohtoshi R."/>
            <person name="Moran D.A.P."/>
            <person name="Shinohara A."/>
            <person name="Yoshida Y."/>
            <person name="Fujiwara M."/>
            <person name="Mori M."/>
            <person name="Tomita M."/>
            <person name="Arakawa K."/>
        </authorList>
    </citation>
    <scope>NUCLEOTIDE SEQUENCE [LARGE SCALE GENOMIC DNA]</scope>
</reference>
<evidence type="ECO:0000313" key="2">
    <source>
        <dbReference type="EMBL" id="GBN19317.1"/>
    </source>
</evidence>
<accession>A0A4Y2M0T3</accession>
<dbReference type="EMBL" id="BGPR01006477">
    <property type="protein sequence ID" value="GBN19317.1"/>
    <property type="molecule type" value="Genomic_DNA"/>
</dbReference>
<name>A0A4Y2M0T3_ARAVE</name>
<feature type="region of interest" description="Disordered" evidence="1">
    <location>
        <begin position="1"/>
        <end position="20"/>
    </location>
</feature>
<comment type="caution">
    <text evidence="2">The sequence shown here is derived from an EMBL/GenBank/DDBJ whole genome shotgun (WGS) entry which is preliminary data.</text>
</comment>
<proteinExistence type="predicted"/>
<protein>
    <submittedName>
        <fullName evidence="2">Uncharacterized protein</fullName>
    </submittedName>
</protein>
<evidence type="ECO:0000256" key="1">
    <source>
        <dbReference type="SAM" id="MobiDB-lite"/>
    </source>
</evidence>
<gene>
    <name evidence="2" type="ORF">AVEN_79501_1</name>
</gene>
<sequence>MKWTMNRKPTKSVSDDTDLNSDATTYTVLQNSVIQENPQIGKKRKLSASSPIDFPSSYTNIADELSSEKIAGQMCNVGKVHTAVQCPPQNVVKRTRTNLNRKELSILRIQIAMISDNDGDR</sequence>